<comment type="caution">
    <text evidence="3">The sequence shown here is derived from an EMBL/GenBank/DDBJ whole genome shotgun (WGS) entry which is preliminary data.</text>
</comment>
<dbReference type="InterPro" id="IPR050275">
    <property type="entry name" value="PGM_Phosphatase"/>
</dbReference>
<dbReference type="InterPro" id="IPR029033">
    <property type="entry name" value="His_PPase_superfam"/>
</dbReference>
<evidence type="ECO:0000313" key="4">
    <source>
        <dbReference type="Proteomes" id="UP000612893"/>
    </source>
</evidence>
<proteinExistence type="predicted"/>
<organism evidence="3 4">
    <name type="scientific">Candidatus Nephthysia bennettiae</name>
    <dbReference type="NCBI Taxonomy" id="3127016"/>
    <lineage>
        <taxon>Bacteria</taxon>
        <taxon>Bacillati</taxon>
        <taxon>Candidatus Dormiibacterota</taxon>
        <taxon>Candidatus Dormibacteria</taxon>
        <taxon>Candidatus Dormibacterales</taxon>
        <taxon>Candidatus Dormibacteraceae</taxon>
        <taxon>Candidatus Nephthysia</taxon>
    </lineage>
</organism>
<evidence type="ECO:0000313" key="3">
    <source>
        <dbReference type="EMBL" id="MBJ7599637.1"/>
    </source>
</evidence>
<feature type="active site" description="Proton donor/acceptor" evidence="1">
    <location>
        <position position="82"/>
    </location>
</feature>
<dbReference type="GO" id="GO:0070297">
    <property type="term" value="P:regulation of phosphorelay signal transduction system"/>
    <property type="evidence" value="ECO:0007669"/>
    <property type="project" value="TreeGrafter"/>
</dbReference>
<feature type="binding site" evidence="2">
    <location>
        <begin position="82"/>
        <end position="85"/>
    </location>
    <ligand>
        <name>substrate</name>
    </ligand>
</feature>
<feature type="binding site" evidence="2">
    <location>
        <begin position="23"/>
        <end position="24"/>
    </location>
    <ligand>
        <name>substrate</name>
    </ligand>
</feature>
<dbReference type="PANTHER" id="PTHR48100">
    <property type="entry name" value="BROAD-SPECIFICITY PHOSPHATASE YOR283W-RELATED"/>
    <property type="match status" value="1"/>
</dbReference>
<dbReference type="Pfam" id="PF00300">
    <property type="entry name" value="His_Phos_1"/>
    <property type="match status" value="1"/>
</dbReference>
<gene>
    <name evidence="3" type="ORF">JF922_16355</name>
</gene>
<evidence type="ECO:0000256" key="2">
    <source>
        <dbReference type="PIRSR" id="PIRSR613078-2"/>
    </source>
</evidence>
<reference evidence="3" key="1">
    <citation type="submission" date="2020-10" db="EMBL/GenBank/DDBJ databases">
        <title>Ca. Dormibacterota MAGs.</title>
        <authorList>
            <person name="Montgomery K."/>
        </authorList>
    </citation>
    <scope>NUCLEOTIDE SEQUENCE [LARGE SCALE GENOMIC DNA]</scope>
    <source>
        <strain evidence="3">SC8812_S17_10</strain>
    </source>
</reference>
<dbReference type="PANTHER" id="PTHR48100:SF15">
    <property type="entry name" value="SEDOHEPTULOSE 1,7-BISPHOSPHATASE"/>
    <property type="match status" value="1"/>
</dbReference>
<sequence length="196" mass="21879">MALQRVFLVRHGDTKWTKTGQHTGRTDLPLTTEGENQGRLLRERLGEIDFALVLSSPLQRAKETCRLADLLSRAEVSEDLHEWDYGTYEGLTTNQIRGLRPDWALWTDGAPDGETADQISGRADRVLERVRRAEGNVALFSHGHMLRVLGARWVGLPATAGRGLLLSTASVSVLGYEREERVITLWNGRAHLSQLA</sequence>
<accession>A0A934K352</accession>
<dbReference type="GO" id="GO:0101006">
    <property type="term" value="F:protein histidine phosphatase activity"/>
    <property type="evidence" value="ECO:0007669"/>
    <property type="project" value="TreeGrafter"/>
</dbReference>
<dbReference type="InterPro" id="IPR013078">
    <property type="entry name" value="His_Pase_superF_clade-1"/>
</dbReference>
<evidence type="ECO:0000256" key="1">
    <source>
        <dbReference type="PIRSR" id="PIRSR613078-1"/>
    </source>
</evidence>
<feature type="binding site" evidence="2">
    <location>
        <position position="60"/>
    </location>
    <ligand>
        <name>substrate</name>
    </ligand>
</feature>
<keyword evidence="4" id="KW-1185">Reference proteome</keyword>
<dbReference type="Proteomes" id="UP000612893">
    <property type="component" value="Unassembled WGS sequence"/>
</dbReference>
<protein>
    <submittedName>
        <fullName evidence="3">Histidine phosphatase family protein</fullName>
    </submittedName>
</protein>
<dbReference type="EMBL" id="JAEKNR010000165">
    <property type="protein sequence ID" value="MBJ7599637.1"/>
    <property type="molecule type" value="Genomic_DNA"/>
</dbReference>
<feature type="active site" description="Tele-phosphohistidine intermediate" evidence="1">
    <location>
        <position position="11"/>
    </location>
</feature>
<dbReference type="CDD" id="cd07067">
    <property type="entry name" value="HP_PGM_like"/>
    <property type="match status" value="1"/>
</dbReference>
<dbReference type="Gene3D" id="3.40.50.1240">
    <property type="entry name" value="Phosphoglycerate mutase-like"/>
    <property type="match status" value="1"/>
</dbReference>
<name>A0A934K352_9BACT</name>
<dbReference type="SUPFAM" id="SSF53254">
    <property type="entry name" value="Phosphoglycerate mutase-like"/>
    <property type="match status" value="1"/>
</dbReference>
<dbReference type="SMART" id="SM00855">
    <property type="entry name" value="PGAM"/>
    <property type="match status" value="1"/>
</dbReference>
<dbReference type="AlphaFoldDB" id="A0A934K352"/>
<dbReference type="RefSeq" id="WP_338203198.1">
    <property type="nucleotide sequence ID" value="NZ_JAEKNR010000165.1"/>
</dbReference>